<dbReference type="RefSeq" id="WP_222873347.1">
    <property type="nucleotide sequence ID" value="NZ_CP039704.1"/>
</dbReference>
<feature type="transmembrane region" description="Helical" evidence="7">
    <location>
        <begin position="272"/>
        <end position="289"/>
    </location>
</feature>
<evidence type="ECO:0000256" key="6">
    <source>
        <dbReference type="ARBA" id="ARBA00023136"/>
    </source>
</evidence>
<feature type="transmembrane region" description="Helical" evidence="7">
    <location>
        <begin position="55"/>
        <end position="71"/>
    </location>
</feature>
<evidence type="ECO:0000256" key="3">
    <source>
        <dbReference type="ARBA" id="ARBA00022475"/>
    </source>
</evidence>
<dbReference type="KEGG" id="hgn:E6W36_15815"/>
<evidence type="ECO:0000256" key="1">
    <source>
        <dbReference type="ARBA" id="ARBA00004651"/>
    </source>
</evidence>
<dbReference type="PANTHER" id="PTHR30106">
    <property type="entry name" value="INNER MEMBRANE PROTEIN YEIH-RELATED"/>
    <property type="match status" value="1"/>
</dbReference>
<dbReference type="EMBL" id="CP039704">
    <property type="protein sequence ID" value="QCI80449.1"/>
    <property type="molecule type" value="Genomic_DNA"/>
</dbReference>
<keyword evidence="9" id="KW-1185">Reference proteome</keyword>
<proteinExistence type="inferred from homology"/>
<feature type="transmembrane region" description="Helical" evidence="7">
    <location>
        <begin position="175"/>
        <end position="194"/>
    </location>
</feature>
<evidence type="ECO:0000256" key="2">
    <source>
        <dbReference type="ARBA" id="ARBA00007977"/>
    </source>
</evidence>
<comment type="subcellular location">
    <subcellularLocation>
        <location evidence="1">Cell membrane</location>
        <topology evidence="1">Multi-pass membrane protein</topology>
    </subcellularLocation>
</comment>
<keyword evidence="3" id="KW-1003">Cell membrane</keyword>
<evidence type="ECO:0000313" key="9">
    <source>
        <dbReference type="Proteomes" id="UP000298714"/>
    </source>
</evidence>
<feature type="transmembrane region" description="Helical" evidence="7">
    <location>
        <begin position="206"/>
        <end position="227"/>
    </location>
</feature>
<evidence type="ECO:0000256" key="4">
    <source>
        <dbReference type="ARBA" id="ARBA00022692"/>
    </source>
</evidence>
<evidence type="ECO:0000256" key="7">
    <source>
        <dbReference type="SAM" id="Phobius"/>
    </source>
</evidence>
<feature type="transmembrane region" description="Helical" evidence="7">
    <location>
        <begin position="295"/>
        <end position="316"/>
    </location>
</feature>
<dbReference type="Pfam" id="PF03601">
    <property type="entry name" value="Cons_hypoth698"/>
    <property type="match status" value="1"/>
</dbReference>
<organism evidence="8 9">
    <name type="scientific">Hankyongella ginsenosidimutans</name>
    <dbReference type="NCBI Taxonomy" id="1763828"/>
    <lineage>
        <taxon>Bacteria</taxon>
        <taxon>Pseudomonadati</taxon>
        <taxon>Pseudomonadota</taxon>
        <taxon>Alphaproteobacteria</taxon>
        <taxon>Sphingomonadales</taxon>
        <taxon>Sphingomonadaceae</taxon>
        <taxon>Hankyongella</taxon>
    </lineage>
</organism>
<reference evidence="9" key="1">
    <citation type="submission" date="2019-04" db="EMBL/GenBank/DDBJ databases">
        <title>Complete genome sequence of Sphingomonas sp. W1-2-3.</title>
        <authorList>
            <person name="Im W.T."/>
        </authorList>
    </citation>
    <scope>NUCLEOTIDE SEQUENCE [LARGE SCALE GENOMIC DNA]</scope>
    <source>
        <strain evidence="9">W1-2-3</strain>
    </source>
</reference>
<keyword evidence="4 7" id="KW-0812">Transmembrane</keyword>
<evidence type="ECO:0000256" key="5">
    <source>
        <dbReference type="ARBA" id="ARBA00022989"/>
    </source>
</evidence>
<dbReference type="GO" id="GO:0005886">
    <property type="term" value="C:plasma membrane"/>
    <property type="evidence" value="ECO:0007669"/>
    <property type="project" value="UniProtKB-SubCell"/>
</dbReference>
<comment type="similarity">
    <text evidence="2">Belongs to the UPF0324 family.</text>
</comment>
<sequence length="374" mass="39348">MTPQDTNAPIAADLFGELYLSEASKPEKAHARLYGMVVVSIAALAASWLSEHYGMPIIVLGLLMGLALNFMNSDQRIHPGLDFAGTNCLRLGIVILGTQVTFAQFHALGIVSFVGLLLTMACVVTAGIATARAYSRPVPEGVLAGGATAICGASAALALYGVIGKDRVSQAQFTLTLVTISGASAVAMSFYPLLAGALQLTDQQAGFLIGASIHDVAQAIGGGYAYSQNAGEIATIVKLSRVALLAPLVAVAGLMLGAPGQPRHSLKSAMRLPWFIWAFFGLVCLNSLVTLPQVIGHYGLIVSKTMLLLAVIATAMKSQLRLLMTLGWRSVMPVAASTLVAFVVALSFAVGVCDRQSLRSSGCRRRRQRLRHRA</sequence>
<keyword evidence="6 7" id="KW-0472">Membrane</keyword>
<keyword evidence="5 7" id="KW-1133">Transmembrane helix</keyword>
<dbReference type="InterPro" id="IPR018383">
    <property type="entry name" value="UPF0324_pro"/>
</dbReference>
<feature type="transmembrane region" description="Helical" evidence="7">
    <location>
        <begin position="108"/>
        <end position="129"/>
    </location>
</feature>
<feature type="transmembrane region" description="Helical" evidence="7">
    <location>
        <begin position="141"/>
        <end position="163"/>
    </location>
</feature>
<dbReference type="PANTHER" id="PTHR30106:SF2">
    <property type="entry name" value="UPF0324 INNER MEMBRANE PROTEIN YEIH"/>
    <property type="match status" value="1"/>
</dbReference>
<feature type="transmembrane region" description="Helical" evidence="7">
    <location>
        <begin position="328"/>
        <end position="350"/>
    </location>
</feature>
<protein>
    <submittedName>
        <fullName evidence="8">Putative sulfate exporter family transporter</fullName>
    </submittedName>
</protein>
<gene>
    <name evidence="8" type="ORF">E6W36_15815</name>
</gene>
<feature type="transmembrane region" description="Helical" evidence="7">
    <location>
        <begin position="239"/>
        <end position="260"/>
    </location>
</feature>
<evidence type="ECO:0000313" key="8">
    <source>
        <dbReference type="EMBL" id="QCI80449.1"/>
    </source>
</evidence>
<feature type="transmembrane region" description="Helical" evidence="7">
    <location>
        <begin position="31"/>
        <end position="49"/>
    </location>
</feature>
<name>A0A4D7BYN3_9SPHN</name>
<dbReference type="AlphaFoldDB" id="A0A4D7BYN3"/>
<dbReference type="Proteomes" id="UP000298714">
    <property type="component" value="Chromosome"/>
</dbReference>
<accession>A0A4D7BYN3</accession>